<dbReference type="InterPro" id="IPR006464">
    <property type="entry name" value="AcTrfase_RimI/Ard1"/>
</dbReference>
<dbReference type="PANTHER" id="PTHR43877:SF2">
    <property type="entry name" value="AMINOALKYLPHOSPHONATE N-ACETYLTRANSFERASE-RELATED"/>
    <property type="match status" value="1"/>
</dbReference>
<dbReference type="PROSITE" id="PS51186">
    <property type="entry name" value="GNAT"/>
    <property type="match status" value="1"/>
</dbReference>
<keyword evidence="4" id="KW-0689">Ribosomal protein</keyword>
<keyword evidence="4" id="KW-0687">Ribonucleoprotein</keyword>
<dbReference type="InterPro" id="IPR050832">
    <property type="entry name" value="Bact_Acetyltransf"/>
</dbReference>
<accession>A0A929MNE1</accession>
<dbReference type="SUPFAM" id="SSF55729">
    <property type="entry name" value="Acyl-CoA N-acyltransferases (Nat)"/>
    <property type="match status" value="1"/>
</dbReference>
<gene>
    <name evidence="4" type="primary">rimI</name>
    <name evidence="4" type="ORF">HXK00_01530</name>
</gene>
<dbReference type="EMBL" id="JABZFV010000012">
    <property type="protein sequence ID" value="MBF0934307.1"/>
    <property type="molecule type" value="Genomic_DNA"/>
</dbReference>
<keyword evidence="1" id="KW-0808">Transferase</keyword>
<evidence type="ECO:0000256" key="2">
    <source>
        <dbReference type="ARBA" id="ARBA00023315"/>
    </source>
</evidence>
<evidence type="ECO:0000256" key="1">
    <source>
        <dbReference type="ARBA" id="ARBA00022679"/>
    </source>
</evidence>
<dbReference type="Gene3D" id="3.40.630.30">
    <property type="match status" value="1"/>
</dbReference>
<organism evidence="4 5">
    <name type="scientific">Abiotrophia defectiva</name>
    <name type="common">Streptococcus defectivus</name>
    <dbReference type="NCBI Taxonomy" id="46125"/>
    <lineage>
        <taxon>Bacteria</taxon>
        <taxon>Bacillati</taxon>
        <taxon>Bacillota</taxon>
        <taxon>Bacilli</taxon>
        <taxon>Lactobacillales</taxon>
        <taxon>Aerococcaceae</taxon>
        <taxon>Abiotrophia</taxon>
    </lineage>
</organism>
<dbReference type="PANTHER" id="PTHR43877">
    <property type="entry name" value="AMINOALKYLPHOSPHONATE N-ACETYLTRANSFERASE-RELATED-RELATED"/>
    <property type="match status" value="1"/>
</dbReference>
<feature type="domain" description="N-acetyltransferase" evidence="3">
    <location>
        <begin position="6"/>
        <end position="152"/>
    </location>
</feature>
<evidence type="ECO:0000313" key="4">
    <source>
        <dbReference type="EMBL" id="MBF0934307.1"/>
    </source>
</evidence>
<dbReference type="InterPro" id="IPR000182">
    <property type="entry name" value="GNAT_dom"/>
</dbReference>
<protein>
    <submittedName>
        <fullName evidence="4">Ribosomal protein S18-alanine N-acetyltransferase</fullName>
    </submittedName>
</protein>
<dbReference type="GO" id="GO:0008080">
    <property type="term" value="F:N-acetyltransferase activity"/>
    <property type="evidence" value="ECO:0007669"/>
    <property type="project" value="InterPro"/>
</dbReference>
<sequence length="161" mass="18389">MDSKHYQVVPFTGAQLPEAFRQVIIEGNQALHWNEAQSRSDFQLDQAEYYLLLDHDQVLGYVGLHHVLDEATLNLVYIQADLRGQGLGRQLLDFVLNQLAHRGIRHVFLEVRQANVAALGLYQQAGFETLIVRPRYYQDPVDDAIIMQKMLSLSEKEGEPS</sequence>
<dbReference type="NCBIfam" id="TIGR01575">
    <property type="entry name" value="rimI"/>
    <property type="match status" value="1"/>
</dbReference>
<proteinExistence type="predicted"/>
<dbReference type="CDD" id="cd04301">
    <property type="entry name" value="NAT_SF"/>
    <property type="match status" value="1"/>
</dbReference>
<dbReference type="InterPro" id="IPR016181">
    <property type="entry name" value="Acyl_CoA_acyltransferase"/>
</dbReference>
<comment type="caution">
    <text evidence="4">The sequence shown here is derived from an EMBL/GenBank/DDBJ whole genome shotgun (WGS) entry which is preliminary data.</text>
</comment>
<name>A0A929MNE1_ABIDE</name>
<dbReference type="GO" id="GO:0005840">
    <property type="term" value="C:ribosome"/>
    <property type="evidence" value="ECO:0007669"/>
    <property type="project" value="UniProtKB-KW"/>
</dbReference>
<dbReference type="Proteomes" id="UP000757900">
    <property type="component" value="Unassembled WGS sequence"/>
</dbReference>
<evidence type="ECO:0000259" key="3">
    <source>
        <dbReference type="PROSITE" id="PS51186"/>
    </source>
</evidence>
<evidence type="ECO:0000313" key="5">
    <source>
        <dbReference type="Proteomes" id="UP000757900"/>
    </source>
</evidence>
<dbReference type="AlphaFoldDB" id="A0A929MNE1"/>
<reference evidence="4" key="1">
    <citation type="submission" date="2020-04" db="EMBL/GenBank/DDBJ databases">
        <title>Deep metagenomics examines the oral microbiome during advanced dental caries in children, revealing novel taxa and co-occurrences with host molecules.</title>
        <authorList>
            <person name="Baker J.L."/>
            <person name="Morton J.T."/>
            <person name="Dinis M."/>
            <person name="Alvarez R."/>
            <person name="Tran N.C."/>
            <person name="Knight R."/>
            <person name="Edlund A."/>
        </authorList>
    </citation>
    <scope>NUCLEOTIDE SEQUENCE</scope>
    <source>
        <strain evidence="4">JCVI_23_bin.16</strain>
    </source>
</reference>
<dbReference type="Pfam" id="PF00583">
    <property type="entry name" value="Acetyltransf_1"/>
    <property type="match status" value="1"/>
</dbReference>
<keyword evidence="2" id="KW-0012">Acyltransferase</keyword>